<evidence type="ECO:0000259" key="2">
    <source>
        <dbReference type="Pfam" id="PF08327"/>
    </source>
</evidence>
<name>A0ABY4QZJ9_9ACTN</name>
<dbReference type="EMBL" id="CP097332">
    <property type="protein sequence ID" value="UQX88652.1"/>
    <property type="molecule type" value="Genomic_DNA"/>
</dbReference>
<dbReference type="SUPFAM" id="SSF55961">
    <property type="entry name" value="Bet v1-like"/>
    <property type="match status" value="1"/>
</dbReference>
<evidence type="ECO:0000313" key="3">
    <source>
        <dbReference type="EMBL" id="UQX88652.1"/>
    </source>
</evidence>
<dbReference type="Proteomes" id="UP001056336">
    <property type="component" value="Chromosome"/>
</dbReference>
<dbReference type="Pfam" id="PF08327">
    <property type="entry name" value="AHSA1"/>
    <property type="match status" value="1"/>
</dbReference>
<dbReference type="InterPro" id="IPR023393">
    <property type="entry name" value="START-like_dom_sf"/>
</dbReference>
<feature type="domain" description="Activator of Hsp90 ATPase homologue 1/2-like C-terminal" evidence="2">
    <location>
        <begin position="24"/>
        <end position="146"/>
    </location>
</feature>
<dbReference type="Gene3D" id="3.30.530.20">
    <property type="match status" value="1"/>
</dbReference>
<evidence type="ECO:0000256" key="1">
    <source>
        <dbReference type="ARBA" id="ARBA00006817"/>
    </source>
</evidence>
<gene>
    <name evidence="3" type="ORF">M6D93_01310</name>
</gene>
<organism evidence="3 4">
    <name type="scientific">Jatrophihabitans telluris</name>
    <dbReference type="NCBI Taxonomy" id="2038343"/>
    <lineage>
        <taxon>Bacteria</taxon>
        <taxon>Bacillati</taxon>
        <taxon>Actinomycetota</taxon>
        <taxon>Actinomycetes</taxon>
        <taxon>Jatrophihabitantales</taxon>
        <taxon>Jatrophihabitantaceae</taxon>
        <taxon>Jatrophihabitans</taxon>
    </lineage>
</organism>
<accession>A0ABY4QZJ9</accession>
<comment type="similarity">
    <text evidence="1">Belongs to the AHA1 family.</text>
</comment>
<proteinExistence type="inferred from homology"/>
<sequence>MAESLVDGALRDARDGTFACHTTASPEHVWRALTDPSLTPRYLYGLVLTSEWTAGAPIKARHCDERYSDLITLSGRVLCARPGDRLSYQLQCAEDPPVYLTWQIRACRLSQGTVCSLQVDEVESLDSRSEAEDTWLPVLAALQHVLDN</sequence>
<dbReference type="RefSeq" id="WP_249772349.1">
    <property type="nucleotide sequence ID" value="NZ_CP097332.1"/>
</dbReference>
<reference evidence="3" key="2">
    <citation type="submission" date="2022-05" db="EMBL/GenBank/DDBJ databases">
        <authorList>
            <person name="Kim J.-S."/>
            <person name="Lee K."/>
            <person name="Suh M."/>
            <person name="Eom M."/>
            <person name="Kim J.-S."/>
            <person name="Kim D.-S."/>
            <person name="Ko S.-H."/>
            <person name="Shin Y."/>
            <person name="Lee J.-S."/>
        </authorList>
    </citation>
    <scope>NUCLEOTIDE SEQUENCE</scope>
    <source>
        <strain evidence="3">N237</strain>
    </source>
</reference>
<protein>
    <submittedName>
        <fullName evidence="3">SRPBCC domain-containing protein</fullName>
    </submittedName>
</protein>
<reference evidence="3" key="1">
    <citation type="journal article" date="2018" name="Int. J. Syst. Evol. Microbiol.">
        <title>Jatrophihabitans telluris sp. nov., isolated from sediment soil of lava forest wetlands and the emended description of the genus Jatrophihabitans.</title>
        <authorList>
            <person name="Lee K.C."/>
            <person name="Suh M.K."/>
            <person name="Eom M.K."/>
            <person name="Kim K.K."/>
            <person name="Kim J.S."/>
            <person name="Kim D.S."/>
            <person name="Ko S.H."/>
            <person name="Shin Y.K."/>
            <person name="Lee J.S."/>
        </authorList>
    </citation>
    <scope>NUCLEOTIDE SEQUENCE</scope>
    <source>
        <strain evidence="3">N237</strain>
    </source>
</reference>
<evidence type="ECO:0000313" key="4">
    <source>
        <dbReference type="Proteomes" id="UP001056336"/>
    </source>
</evidence>
<keyword evidence="4" id="KW-1185">Reference proteome</keyword>
<dbReference type="InterPro" id="IPR013538">
    <property type="entry name" value="ASHA1/2-like_C"/>
</dbReference>